<feature type="repeat" description="ANK" evidence="14">
    <location>
        <begin position="888"/>
        <end position="920"/>
    </location>
</feature>
<evidence type="ECO:0000256" key="4">
    <source>
        <dbReference type="ARBA" id="ARBA00022483"/>
    </source>
</evidence>
<keyword evidence="11" id="KW-0638">Presynaptic neurotoxin</keyword>
<keyword evidence="5" id="KW-1052">Target cell membrane</keyword>
<reference evidence="19" key="1">
    <citation type="submission" date="2025-08" db="UniProtKB">
        <authorList>
            <consortium name="RefSeq"/>
        </authorList>
    </citation>
    <scope>IDENTIFICATION</scope>
    <source>
        <tissue evidence="19">Muscle</tissue>
    </source>
</reference>
<dbReference type="Gene3D" id="1.25.40.20">
    <property type="entry name" value="Ankyrin repeat-containing domain"/>
    <property type="match status" value="1"/>
</dbReference>
<keyword evidence="13" id="KW-1053">Target membrane</keyword>
<evidence type="ECO:0000256" key="3">
    <source>
        <dbReference type="ARBA" id="ARBA00009280"/>
    </source>
</evidence>
<dbReference type="CDD" id="cd20802">
    <property type="entry name" value="C1_DGK_typeIV_rpt1"/>
    <property type="match status" value="1"/>
</dbReference>
<comment type="subcellular location">
    <subcellularLocation>
        <location evidence="2">Target cell membrane</location>
    </subcellularLocation>
</comment>
<evidence type="ECO:0000256" key="9">
    <source>
        <dbReference type="ARBA" id="ARBA00022777"/>
    </source>
</evidence>
<feature type="repeat" description="ANK" evidence="14">
    <location>
        <begin position="852"/>
        <end position="876"/>
    </location>
</feature>
<dbReference type="InterPro" id="IPR001206">
    <property type="entry name" value="Diacylglycerol_kinase_cat_dom"/>
</dbReference>
<keyword evidence="13" id="KW-0472">Membrane</keyword>
<dbReference type="SMART" id="SM00248">
    <property type="entry name" value="ANK"/>
    <property type="match status" value="2"/>
</dbReference>
<dbReference type="InterPro" id="IPR002219">
    <property type="entry name" value="PKC_DAG/PE"/>
</dbReference>
<dbReference type="CDD" id="cd20855">
    <property type="entry name" value="C1_DGK_typeIV_rpt2"/>
    <property type="match status" value="1"/>
</dbReference>
<keyword evidence="4" id="KW-0268">Exocytosis</keyword>
<dbReference type="SMART" id="SM00046">
    <property type="entry name" value="DAGKc"/>
    <property type="match status" value="1"/>
</dbReference>
<comment type="similarity">
    <text evidence="3 15">Belongs to the eukaryotic diacylglycerol kinase family.</text>
</comment>
<accession>A0ABM1S951</accession>
<evidence type="ECO:0000259" key="17">
    <source>
        <dbReference type="PROSITE" id="PS50146"/>
    </source>
</evidence>
<dbReference type="SMART" id="SM00109">
    <property type="entry name" value="C1"/>
    <property type="match status" value="2"/>
</dbReference>
<proteinExistence type="inferred from homology"/>
<evidence type="ECO:0000256" key="15">
    <source>
        <dbReference type="RuleBase" id="RU361128"/>
    </source>
</evidence>
<evidence type="ECO:0000313" key="19">
    <source>
        <dbReference type="RefSeq" id="XP_022240156.1"/>
    </source>
</evidence>
<evidence type="ECO:0000256" key="14">
    <source>
        <dbReference type="PROSITE-ProRule" id="PRU00023"/>
    </source>
</evidence>
<evidence type="ECO:0000256" key="11">
    <source>
        <dbReference type="ARBA" id="ARBA00023028"/>
    </source>
</evidence>
<evidence type="ECO:0000313" key="18">
    <source>
        <dbReference type="Proteomes" id="UP000694941"/>
    </source>
</evidence>
<evidence type="ECO:0000256" key="5">
    <source>
        <dbReference type="ARBA" id="ARBA00022537"/>
    </source>
</evidence>
<keyword evidence="7" id="KW-0677">Repeat</keyword>
<dbReference type="InterPro" id="IPR000756">
    <property type="entry name" value="Diacylglycerol_kin_accessory"/>
</dbReference>
<evidence type="ECO:0000256" key="2">
    <source>
        <dbReference type="ARBA" id="ARBA00004175"/>
    </source>
</evidence>
<dbReference type="Pfam" id="PF00130">
    <property type="entry name" value="C1_1"/>
    <property type="match status" value="1"/>
</dbReference>
<feature type="compositionally biased region" description="Basic residues" evidence="16">
    <location>
        <begin position="276"/>
        <end position="294"/>
    </location>
</feature>
<dbReference type="SUPFAM" id="SSF48403">
    <property type="entry name" value="Ankyrin repeat"/>
    <property type="match status" value="1"/>
</dbReference>
<dbReference type="InterPro" id="IPR016064">
    <property type="entry name" value="NAD/diacylglycerol_kinase_sf"/>
</dbReference>
<dbReference type="SUPFAM" id="SSF111331">
    <property type="entry name" value="NAD kinase/diacylglycerol kinase-like"/>
    <property type="match status" value="1"/>
</dbReference>
<sequence length="958" mass="107849">MFSPLSTLKTLMRTTVRVIFKKLHWNSHNPLFSGKHTHRRESILERWLKPYVISKSQGRKLITSGTSYFYLMFCQSDQIYKRKTCLNKEKKALQEHKESTEDGDTKALKSTPDWSETAKTGDHLWVPTSASGDLCYVGENDCYKQGPRMKCPACKVTAHTGCIKVLPEKNLQCKPTFKDVGIRQYREQTVIFHHWVHRRQQKGRCQQCGKSFQSKLSFGSKEIVAISCSWCKLAYHNKDSCFTFQKLQEHCTLGMHADIIVPPTWIVKLPKKGSFKSSLRRSPRRRSSTKKKLKKEGDKEQTKTFAIKPIPSATSKPLLVFLNPKSGGNQGAKLMQKFQWLLNPRQVFDLTQGGPSPGLELYRKVPNLRVLACGGDGTAGWVLSTLDEIGISPPPPVSVLPLGTGNDLARALGWGGGYTDEPVSKILSNVQAGDIVQLDRWDLHIKKNPDVDLSTCEEGKENLPLNVINNYFSLGVDAHIALEFHEAREAHPEKFNSRLKNKMFYGQAGGKDLLQRKWRDLCNFVTLECDGQDMTPRLKELRIHAILFLNIPSYGGGTRPWSYPGAGFEHQRTDDGIIEVIGLTTYQLPLLQAGGHGTCLAQCRAARMVTNRTIPVQVDGEPCKLLPSVIELQLRNKANMVARARRQGVVQSMPTVEKLTTEVKKLNMIDYETYHYDKEKLREVSMPLGSLCVDRDSDLEQVRYHINQLLEDKFSDPVSPDIPSQDWCFLDSCTAERFFRIDHAQEHLHYVSDISCDDLFILDPEAYSAIDLSSRVVTECLQNNCPNIVVAVKACDEDTDAVVRNSVSKALNPRNVTKGLAEDILSAVKNFDLMKLKELHQSGYSLQTVDEKGMTALHYAAQLGLRDIVSYLIASGPSSMLDMVDYEKGQTALHMAAVNKHHDICCMLVSAGASQYKMEKQGMTPSQLARSVGYEELALYLDNSESFYSRAEEKETEV</sequence>
<dbReference type="PANTHER" id="PTHR11255">
    <property type="entry name" value="DIACYLGLYCEROL KINASE"/>
    <property type="match status" value="1"/>
</dbReference>
<dbReference type="EC" id="2.7.1.107" evidence="15"/>
<dbReference type="RefSeq" id="XP_022240156.1">
    <property type="nucleotide sequence ID" value="XM_022384448.1"/>
</dbReference>
<evidence type="ECO:0000256" key="12">
    <source>
        <dbReference type="ARBA" id="ARBA00023043"/>
    </source>
</evidence>
<comment type="catalytic activity">
    <reaction evidence="1 15">
        <text>a 1,2-diacyl-sn-glycerol + ATP = a 1,2-diacyl-sn-glycero-3-phosphate + ADP + H(+)</text>
        <dbReference type="Rhea" id="RHEA:10272"/>
        <dbReference type="ChEBI" id="CHEBI:15378"/>
        <dbReference type="ChEBI" id="CHEBI:17815"/>
        <dbReference type="ChEBI" id="CHEBI:30616"/>
        <dbReference type="ChEBI" id="CHEBI:58608"/>
        <dbReference type="ChEBI" id="CHEBI:456216"/>
        <dbReference type="EC" id="2.7.1.107"/>
    </reaction>
</comment>
<evidence type="ECO:0000256" key="16">
    <source>
        <dbReference type="SAM" id="MobiDB-lite"/>
    </source>
</evidence>
<protein>
    <recommendedName>
        <fullName evidence="15">Diacylglycerol kinase</fullName>
        <shortName evidence="15">DAG kinase</shortName>
        <ecNumber evidence="15">2.7.1.107</ecNumber>
    </recommendedName>
</protein>
<dbReference type="Gene3D" id="2.60.200.40">
    <property type="match status" value="1"/>
</dbReference>
<feature type="domain" description="DAGKc" evidence="17">
    <location>
        <begin position="313"/>
        <end position="447"/>
    </location>
</feature>
<feature type="compositionally biased region" description="Basic and acidic residues" evidence="16">
    <location>
        <begin position="94"/>
        <end position="107"/>
    </location>
</feature>
<feature type="region of interest" description="Disordered" evidence="16">
    <location>
        <begin position="276"/>
        <end position="301"/>
    </location>
</feature>
<evidence type="ECO:0000256" key="6">
    <source>
        <dbReference type="ARBA" id="ARBA00022679"/>
    </source>
</evidence>
<keyword evidence="8 15" id="KW-0547">Nucleotide-binding</keyword>
<evidence type="ECO:0000256" key="10">
    <source>
        <dbReference type="ARBA" id="ARBA00022840"/>
    </source>
</evidence>
<dbReference type="InterPro" id="IPR037607">
    <property type="entry name" value="DGK"/>
</dbReference>
<dbReference type="InterPro" id="IPR017438">
    <property type="entry name" value="ATP-NAD_kinase_N"/>
</dbReference>
<evidence type="ECO:0000256" key="13">
    <source>
        <dbReference type="ARBA" id="ARBA00023298"/>
    </source>
</evidence>
<gene>
    <name evidence="19" type="primary">LOC106458280</name>
</gene>
<keyword evidence="10 15" id="KW-0067">ATP-binding</keyword>
<name>A0ABM1S951_LIMPO</name>
<organism evidence="18 19">
    <name type="scientific">Limulus polyphemus</name>
    <name type="common">Atlantic horseshoe crab</name>
    <dbReference type="NCBI Taxonomy" id="6850"/>
    <lineage>
        <taxon>Eukaryota</taxon>
        <taxon>Metazoa</taxon>
        <taxon>Ecdysozoa</taxon>
        <taxon>Arthropoda</taxon>
        <taxon>Chelicerata</taxon>
        <taxon>Merostomata</taxon>
        <taxon>Xiphosura</taxon>
        <taxon>Limulidae</taxon>
        <taxon>Limulus</taxon>
    </lineage>
</organism>
<dbReference type="PANTHER" id="PTHR11255:SF80">
    <property type="entry name" value="EYE-SPECIFIC DIACYLGLYCEROL KINASE"/>
    <property type="match status" value="1"/>
</dbReference>
<dbReference type="InterPro" id="IPR056383">
    <property type="entry name" value="DGKI-like_dom"/>
</dbReference>
<dbReference type="PROSITE" id="PS50146">
    <property type="entry name" value="DAGK"/>
    <property type="match status" value="1"/>
</dbReference>
<keyword evidence="12 14" id="KW-0040">ANK repeat</keyword>
<evidence type="ECO:0000256" key="8">
    <source>
        <dbReference type="ARBA" id="ARBA00022741"/>
    </source>
</evidence>
<dbReference type="Gene3D" id="3.40.50.10330">
    <property type="entry name" value="Probable inorganic polyphosphate/atp-NAD kinase, domain 1"/>
    <property type="match status" value="1"/>
</dbReference>
<dbReference type="Pfam" id="PF12796">
    <property type="entry name" value="Ank_2"/>
    <property type="match status" value="1"/>
</dbReference>
<dbReference type="InterPro" id="IPR002110">
    <property type="entry name" value="Ankyrin_rpt"/>
</dbReference>
<dbReference type="InterPro" id="IPR036770">
    <property type="entry name" value="Ankyrin_rpt-contain_sf"/>
</dbReference>
<keyword evidence="9 15" id="KW-0418">Kinase</keyword>
<evidence type="ECO:0000256" key="7">
    <source>
        <dbReference type="ARBA" id="ARBA00022737"/>
    </source>
</evidence>
<keyword evidence="11" id="KW-0800">Toxin</keyword>
<dbReference type="GeneID" id="106458280"/>
<keyword evidence="11" id="KW-0528">Neurotoxin</keyword>
<feature type="region of interest" description="Disordered" evidence="16">
    <location>
        <begin position="94"/>
        <end position="117"/>
    </location>
</feature>
<dbReference type="PROSITE" id="PS50297">
    <property type="entry name" value="ANK_REP_REGION"/>
    <property type="match status" value="2"/>
</dbReference>
<dbReference type="PROSITE" id="PS50088">
    <property type="entry name" value="ANK_REPEAT"/>
    <property type="match status" value="2"/>
</dbReference>
<dbReference type="Proteomes" id="UP000694941">
    <property type="component" value="Unplaced"/>
</dbReference>
<dbReference type="Pfam" id="PF23578">
    <property type="entry name" value="DGKI"/>
    <property type="match status" value="1"/>
</dbReference>
<evidence type="ECO:0000256" key="1">
    <source>
        <dbReference type="ARBA" id="ARBA00001383"/>
    </source>
</evidence>
<dbReference type="Pfam" id="PF00781">
    <property type="entry name" value="DAGK_cat"/>
    <property type="match status" value="1"/>
</dbReference>
<dbReference type="SMART" id="SM00045">
    <property type="entry name" value="DAGKa"/>
    <property type="match status" value="1"/>
</dbReference>
<keyword evidence="6 15" id="KW-0808">Transferase</keyword>
<dbReference type="Pfam" id="PF00609">
    <property type="entry name" value="DAGK_acc"/>
    <property type="match status" value="1"/>
</dbReference>
<keyword evidence="18" id="KW-1185">Reference proteome</keyword>